<accession>A0A9D2PVT5</accession>
<dbReference type="GO" id="GO:0019213">
    <property type="term" value="F:deacetylase activity"/>
    <property type="evidence" value="ECO:0007669"/>
    <property type="project" value="InterPro"/>
</dbReference>
<dbReference type="Proteomes" id="UP000823863">
    <property type="component" value="Unassembled WGS sequence"/>
</dbReference>
<gene>
    <name evidence="1" type="ORF">H9931_05665</name>
</gene>
<organism evidence="1 2">
    <name type="scientific">Candidatus Enterocloster excrementigallinarum</name>
    <dbReference type="NCBI Taxonomy" id="2838558"/>
    <lineage>
        <taxon>Bacteria</taxon>
        <taxon>Bacillati</taxon>
        <taxon>Bacillota</taxon>
        <taxon>Clostridia</taxon>
        <taxon>Lachnospirales</taxon>
        <taxon>Lachnospiraceae</taxon>
        <taxon>Enterocloster</taxon>
    </lineage>
</organism>
<dbReference type="PANTHER" id="PTHR42717">
    <property type="entry name" value="DIHYDROOROTASE-RELATED"/>
    <property type="match status" value="1"/>
</dbReference>
<reference evidence="1" key="2">
    <citation type="submission" date="2021-04" db="EMBL/GenBank/DDBJ databases">
        <authorList>
            <person name="Gilroy R."/>
        </authorList>
    </citation>
    <scope>NUCLEOTIDE SEQUENCE</scope>
    <source>
        <strain evidence="1">CHK198-12963</strain>
    </source>
</reference>
<dbReference type="PANTHER" id="PTHR42717:SF1">
    <property type="entry name" value="IMIDAZOLONEPROPIONASE AND RELATED AMIDOHYDROLASES"/>
    <property type="match status" value="1"/>
</dbReference>
<dbReference type="EMBL" id="DWWB01000029">
    <property type="protein sequence ID" value="HJC66195.1"/>
    <property type="molecule type" value="Genomic_DNA"/>
</dbReference>
<dbReference type="AlphaFoldDB" id="A0A9D2PVT5"/>
<dbReference type="Gene3D" id="2.30.40.10">
    <property type="entry name" value="Urease, subunit C, domain 1"/>
    <property type="match status" value="1"/>
</dbReference>
<dbReference type="Pfam" id="PF22647">
    <property type="entry name" value="EF_0837-like_N"/>
    <property type="match status" value="1"/>
</dbReference>
<dbReference type="Gene3D" id="3.20.20.140">
    <property type="entry name" value="Metal-dependent hydrolases"/>
    <property type="match status" value="1"/>
</dbReference>
<evidence type="ECO:0000313" key="2">
    <source>
        <dbReference type="Proteomes" id="UP000823863"/>
    </source>
</evidence>
<dbReference type="InterPro" id="IPR032466">
    <property type="entry name" value="Metal_Hydrolase"/>
</dbReference>
<evidence type="ECO:0008006" key="3">
    <source>
        <dbReference type="Google" id="ProtNLM"/>
    </source>
</evidence>
<evidence type="ECO:0000313" key="1">
    <source>
        <dbReference type="EMBL" id="HJC66195.1"/>
    </source>
</evidence>
<comment type="caution">
    <text evidence="1">The sequence shown here is derived from an EMBL/GenBank/DDBJ whole genome shotgun (WGS) entry which is preliminary data.</text>
</comment>
<reference evidence="1" key="1">
    <citation type="journal article" date="2021" name="PeerJ">
        <title>Extensive microbial diversity within the chicken gut microbiome revealed by metagenomics and culture.</title>
        <authorList>
            <person name="Gilroy R."/>
            <person name="Ravi A."/>
            <person name="Getino M."/>
            <person name="Pursley I."/>
            <person name="Horton D.L."/>
            <person name="Alikhan N.F."/>
            <person name="Baker D."/>
            <person name="Gharbi K."/>
            <person name="Hall N."/>
            <person name="Watson M."/>
            <person name="Adriaenssens E.M."/>
            <person name="Foster-Nyarko E."/>
            <person name="Jarju S."/>
            <person name="Secka A."/>
            <person name="Antonio M."/>
            <person name="Oren A."/>
            <person name="Chaudhuri R.R."/>
            <person name="La Ragione R."/>
            <person name="Hildebrand F."/>
            <person name="Pallen M.J."/>
        </authorList>
    </citation>
    <scope>NUCLEOTIDE SEQUENCE</scope>
    <source>
        <strain evidence="1">CHK198-12963</strain>
    </source>
</reference>
<dbReference type="GO" id="GO:0016810">
    <property type="term" value="F:hydrolase activity, acting on carbon-nitrogen (but not peptide) bonds"/>
    <property type="evidence" value="ECO:0007669"/>
    <property type="project" value="InterPro"/>
</dbReference>
<protein>
    <recommendedName>
        <fullName evidence="3">Dihydroorotase</fullName>
    </recommendedName>
</protein>
<dbReference type="SUPFAM" id="SSF51338">
    <property type="entry name" value="Composite domain of metallo-dependent hydrolases"/>
    <property type="match status" value="1"/>
</dbReference>
<dbReference type="InterPro" id="IPR011059">
    <property type="entry name" value="Metal-dep_hydrolase_composite"/>
</dbReference>
<proteinExistence type="predicted"/>
<dbReference type="SUPFAM" id="SSF51556">
    <property type="entry name" value="Metallo-dependent hydrolases"/>
    <property type="match status" value="1"/>
</dbReference>
<sequence length="380" mass="42480">MLDSYLIKNGTLVSILDGRERKADILVERGIIADIREEIEAPAAEVIDASGMYITIGWLDSHCHFTAIGDRVSLDPVNDLIRQGVTYALDLGTSGPANYEDFRAPLLYRTDLRFHPYLYIGTYGARGSLGRGMDFESPEDIQPEKVKAVAEKYRHELVGLKARIDDKFCFDPDYVMKQLRALGDELDMPIAVHAPRSRIGIDNLLPYLKKGDVLCHTLAGNSDVMKVIDENGNIKKSVLEARKRGVIFDLSHGTNAYSYETAEAAWKAGFFVDTISSDLHGGNINGPVFSLAAVLTKMRGLTGKPWSWILEKTIVQPVKLLKLTDKAVEVCEGMRADLTIYKIEEGQFTYLDSKKLERTFSEKITPCYTCIGDHVYTCRQ</sequence>
<name>A0A9D2PVT5_9FIRM</name>
<dbReference type="InterPro" id="IPR020043">
    <property type="entry name" value="Deacetylase_Atu3266-like"/>
</dbReference>